<dbReference type="PANTHER" id="PTHR24302">
    <property type="entry name" value="CYTOCHROME P450 FAMILY 3"/>
    <property type="match status" value="1"/>
</dbReference>
<gene>
    <name evidence="14" type="primary">CYP3A21</name>
    <name evidence="14" type="ORF">TNCT_246421</name>
</gene>
<comment type="caution">
    <text evidence="14">The sequence shown here is derived from an EMBL/GenBank/DDBJ whole genome shotgun (WGS) entry which is preliminary data.</text>
</comment>
<dbReference type="OrthoDB" id="6408550at2759"/>
<comment type="subcellular location">
    <subcellularLocation>
        <location evidence="3">Endoplasmic reticulum membrane</location>
        <topology evidence="3">Peripheral membrane protein</topology>
    </subcellularLocation>
    <subcellularLocation>
        <location evidence="2">Microsome membrane</location>
        <topology evidence="2">Peripheral membrane protein</topology>
    </subcellularLocation>
</comment>
<evidence type="ECO:0000256" key="10">
    <source>
        <dbReference type="ARBA" id="ARBA00023004"/>
    </source>
</evidence>
<evidence type="ECO:0000256" key="6">
    <source>
        <dbReference type="ARBA" id="ARBA00022723"/>
    </source>
</evidence>
<dbReference type="Pfam" id="PF00067">
    <property type="entry name" value="p450"/>
    <property type="match status" value="1"/>
</dbReference>
<evidence type="ECO:0000256" key="9">
    <source>
        <dbReference type="ARBA" id="ARBA00023002"/>
    </source>
</evidence>
<dbReference type="GO" id="GO:0020037">
    <property type="term" value="F:heme binding"/>
    <property type="evidence" value="ECO:0007669"/>
    <property type="project" value="InterPro"/>
</dbReference>
<dbReference type="PRINTS" id="PR01689">
    <property type="entry name" value="EP450IICYP3A"/>
</dbReference>
<keyword evidence="8" id="KW-0492">Microsome</keyword>
<dbReference type="PRINTS" id="PR00385">
    <property type="entry name" value="P450"/>
</dbReference>
<dbReference type="EMBL" id="BMAO01008709">
    <property type="protein sequence ID" value="GFR25729.1"/>
    <property type="molecule type" value="Genomic_DNA"/>
</dbReference>
<keyword evidence="15" id="KW-1185">Reference proteome</keyword>
<keyword evidence="6" id="KW-0479">Metal-binding</keyword>
<keyword evidence="7" id="KW-0256">Endoplasmic reticulum</keyword>
<dbReference type="CDD" id="cd11055">
    <property type="entry name" value="CYP3A-like"/>
    <property type="match status" value="1"/>
</dbReference>
<evidence type="ECO:0000313" key="15">
    <source>
        <dbReference type="Proteomes" id="UP000887116"/>
    </source>
</evidence>
<dbReference type="GO" id="GO:0005789">
    <property type="term" value="C:endoplasmic reticulum membrane"/>
    <property type="evidence" value="ECO:0007669"/>
    <property type="project" value="UniProtKB-SubCell"/>
</dbReference>
<feature type="transmembrane region" description="Helical" evidence="13">
    <location>
        <begin position="6"/>
        <end position="27"/>
    </location>
</feature>
<dbReference type="PANTHER" id="PTHR24302:SF15">
    <property type="entry name" value="FATTY-ACID PEROXYGENASE"/>
    <property type="match status" value="1"/>
</dbReference>
<reference evidence="14" key="1">
    <citation type="submission" date="2020-07" db="EMBL/GenBank/DDBJ databases">
        <title>Multicomponent nature underlies the extraordinary mechanical properties of spider dragline silk.</title>
        <authorList>
            <person name="Kono N."/>
            <person name="Nakamura H."/>
            <person name="Mori M."/>
            <person name="Yoshida Y."/>
            <person name="Ohtoshi R."/>
            <person name="Malay A.D."/>
            <person name="Moran D.A.P."/>
            <person name="Tomita M."/>
            <person name="Numata K."/>
            <person name="Arakawa K."/>
        </authorList>
    </citation>
    <scope>NUCLEOTIDE SEQUENCE</scope>
</reference>
<dbReference type="InterPro" id="IPR050705">
    <property type="entry name" value="Cytochrome_P450_3A"/>
</dbReference>
<sequence>MIDTELIFGPLVGAALVLISSVLLYWYSIRNFDYWEKLNVPYVKPYPFVGCVVEALRKPLHEVLLQRYRKLGKIHGHFEGNRPLLTVADTSLLREIFVKDFHIFPERRAMNTGDKIIAKMMSVVNGEDWKRIRTIVTPTFTTGKIRRMVGIFKECSETLVQNFKTITEKGEPVETKKIYGAYTMDVIASSCFSTKLDSHNDPDNKFVSVARNAFRQSITWRFLVFFIFPKLMKLLKIPIFPPTALNFFKEVTLQIIEERKRTGQTRNDFLQLLMDTAKEVSEDPNSEFNKNEEDDMAAVYGGVDTKHQVFKSVTKKNLSMDELVAQCVIFFIAGYDTTGSTLSFATYMLALNQDVQEKAYQEIVEVLQNTNGELTYEAVQNLKYLDNIVSETLRLFPPAIGLERLTVADYKLGDTGITIPKGMIVTIPAYAMHRDPEVFPNPEKFDPNR</sequence>
<dbReference type="FunFam" id="1.10.630.10:FF:000042">
    <property type="entry name" value="Cytochrome P450"/>
    <property type="match status" value="1"/>
</dbReference>
<evidence type="ECO:0000256" key="1">
    <source>
        <dbReference type="ARBA" id="ARBA00001971"/>
    </source>
</evidence>
<dbReference type="Gene3D" id="1.10.630.10">
    <property type="entry name" value="Cytochrome P450"/>
    <property type="match status" value="1"/>
</dbReference>
<keyword evidence="13" id="KW-0812">Transmembrane</keyword>
<keyword evidence="5" id="KW-0349">Heme</keyword>
<dbReference type="PRINTS" id="PR00464">
    <property type="entry name" value="EP450II"/>
</dbReference>
<evidence type="ECO:0000256" key="7">
    <source>
        <dbReference type="ARBA" id="ARBA00022824"/>
    </source>
</evidence>
<dbReference type="GO" id="GO:0005506">
    <property type="term" value="F:iron ion binding"/>
    <property type="evidence" value="ECO:0007669"/>
    <property type="project" value="InterPro"/>
</dbReference>
<organism evidence="14 15">
    <name type="scientific">Trichonephila clavata</name>
    <name type="common">Joro spider</name>
    <name type="synonym">Nephila clavata</name>
    <dbReference type="NCBI Taxonomy" id="2740835"/>
    <lineage>
        <taxon>Eukaryota</taxon>
        <taxon>Metazoa</taxon>
        <taxon>Ecdysozoa</taxon>
        <taxon>Arthropoda</taxon>
        <taxon>Chelicerata</taxon>
        <taxon>Arachnida</taxon>
        <taxon>Araneae</taxon>
        <taxon>Araneomorphae</taxon>
        <taxon>Entelegynae</taxon>
        <taxon>Araneoidea</taxon>
        <taxon>Nephilidae</taxon>
        <taxon>Trichonephila</taxon>
    </lineage>
</organism>
<evidence type="ECO:0000256" key="3">
    <source>
        <dbReference type="ARBA" id="ARBA00004406"/>
    </source>
</evidence>
<dbReference type="GO" id="GO:0016712">
    <property type="term" value="F:oxidoreductase activity, acting on paired donors, with incorporation or reduction of molecular oxygen, reduced flavin or flavoprotein as one donor, and incorporation of one atom of oxygen"/>
    <property type="evidence" value="ECO:0007669"/>
    <property type="project" value="InterPro"/>
</dbReference>
<evidence type="ECO:0000256" key="8">
    <source>
        <dbReference type="ARBA" id="ARBA00022848"/>
    </source>
</evidence>
<dbReference type="InterPro" id="IPR008072">
    <property type="entry name" value="Cyt_P450_E_CYP3A"/>
</dbReference>
<evidence type="ECO:0000256" key="13">
    <source>
        <dbReference type="SAM" id="Phobius"/>
    </source>
</evidence>
<evidence type="ECO:0000256" key="2">
    <source>
        <dbReference type="ARBA" id="ARBA00004174"/>
    </source>
</evidence>
<evidence type="ECO:0000256" key="12">
    <source>
        <dbReference type="ARBA" id="ARBA00023136"/>
    </source>
</evidence>
<comment type="similarity">
    <text evidence="4">Belongs to the cytochrome P450 family.</text>
</comment>
<accession>A0A8X6INU1</accession>
<comment type="cofactor">
    <cofactor evidence="1">
        <name>heme</name>
        <dbReference type="ChEBI" id="CHEBI:30413"/>
    </cofactor>
</comment>
<dbReference type="InterPro" id="IPR036396">
    <property type="entry name" value="Cyt_P450_sf"/>
</dbReference>
<name>A0A8X6INU1_TRICU</name>
<keyword evidence="12 13" id="KW-0472">Membrane</keyword>
<keyword evidence="11" id="KW-0503">Monooxygenase</keyword>
<proteinExistence type="inferred from homology"/>
<dbReference type="InterPro" id="IPR002402">
    <property type="entry name" value="Cyt_P450_E_grp-II"/>
</dbReference>
<keyword evidence="9" id="KW-0560">Oxidoreductase</keyword>
<dbReference type="Proteomes" id="UP000887116">
    <property type="component" value="Unassembled WGS sequence"/>
</dbReference>
<dbReference type="InterPro" id="IPR001128">
    <property type="entry name" value="Cyt_P450"/>
</dbReference>
<keyword evidence="10" id="KW-0408">Iron</keyword>
<dbReference type="AlphaFoldDB" id="A0A8X6INU1"/>
<evidence type="ECO:0000256" key="11">
    <source>
        <dbReference type="ARBA" id="ARBA00023033"/>
    </source>
</evidence>
<evidence type="ECO:0000256" key="4">
    <source>
        <dbReference type="ARBA" id="ARBA00010617"/>
    </source>
</evidence>
<evidence type="ECO:0000256" key="5">
    <source>
        <dbReference type="ARBA" id="ARBA00022617"/>
    </source>
</evidence>
<protein>
    <submittedName>
        <fullName evidence="14">Cytochrome P450 3A21</fullName>
    </submittedName>
</protein>
<evidence type="ECO:0000313" key="14">
    <source>
        <dbReference type="EMBL" id="GFR25729.1"/>
    </source>
</evidence>
<keyword evidence="13" id="KW-1133">Transmembrane helix</keyword>
<dbReference type="SUPFAM" id="SSF48264">
    <property type="entry name" value="Cytochrome P450"/>
    <property type="match status" value="1"/>
</dbReference>
<dbReference type="GO" id="GO:0008395">
    <property type="term" value="F:steroid hydroxylase activity"/>
    <property type="evidence" value="ECO:0007669"/>
    <property type="project" value="TreeGrafter"/>
</dbReference>